<evidence type="ECO:0000313" key="2">
    <source>
        <dbReference type="EMBL" id="CAB3987634.1"/>
    </source>
</evidence>
<feature type="compositionally biased region" description="Low complexity" evidence="1">
    <location>
        <begin position="13"/>
        <end position="32"/>
    </location>
</feature>
<feature type="compositionally biased region" description="Basic and acidic residues" evidence="1">
    <location>
        <begin position="1"/>
        <end position="12"/>
    </location>
</feature>
<dbReference type="PANTHER" id="PTHR23004:SF23">
    <property type="entry name" value="DOUBLECORTIN DOMAIN-CONTAINING PROTEIN"/>
    <property type="match status" value="1"/>
</dbReference>
<feature type="compositionally biased region" description="Low complexity" evidence="1">
    <location>
        <begin position="548"/>
        <end position="558"/>
    </location>
</feature>
<dbReference type="GO" id="GO:0005815">
    <property type="term" value="C:microtubule organizing center"/>
    <property type="evidence" value="ECO:0007669"/>
    <property type="project" value="TreeGrafter"/>
</dbReference>
<gene>
    <name evidence="2" type="ORF">PACLA_8A089719</name>
</gene>
<comment type="caution">
    <text evidence="2">The sequence shown here is derived from an EMBL/GenBank/DDBJ whole genome shotgun (WGS) entry which is preliminary data.</text>
</comment>
<accession>A0A7D9DJQ4</accession>
<dbReference type="SUPFAM" id="SSF89837">
    <property type="entry name" value="Doublecortin (DC)"/>
    <property type="match status" value="2"/>
</dbReference>
<dbReference type="Gene3D" id="3.10.20.230">
    <property type="entry name" value="Doublecortin domain"/>
    <property type="match status" value="2"/>
</dbReference>
<organism evidence="2 3">
    <name type="scientific">Paramuricea clavata</name>
    <name type="common">Red gorgonian</name>
    <name type="synonym">Violescent sea-whip</name>
    <dbReference type="NCBI Taxonomy" id="317549"/>
    <lineage>
        <taxon>Eukaryota</taxon>
        <taxon>Metazoa</taxon>
        <taxon>Cnidaria</taxon>
        <taxon>Anthozoa</taxon>
        <taxon>Octocorallia</taxon>
        <taxon>Malacalcyonacea</taxon>
        <taxon>Plexauridae</taxon>
        <taxon>Paramuricea</taxon>
    </lineage>
</organism>
<dbReference type="GO" id="GO:0005874">
    <property type="term" value="C:microtubule"/>
    <property type="evidence" value="ECO:0007669"/>
    <property type="project" value="TreeGrafter"/>
</dbReference>
<dbReference type="PROSITE" id="PS50309">
    <property type="entry name" value="DC"/>
    <property type="match status" value="2"/>
</dbReference>
<dbReference type="Pfam" id="PF03607">
    <property type="entry name" value="DCX"/>
    <property type="match status" value="2"/>
</dbReference>
<evidence type="ECO:0000313" key="3">
    <source>
        <dbReference type="Proteomes" id="UP001152795"/>
    </source>
</evidence>
<feature type="non-terminal residue" evidence="2">
    <location>
        <position position="606"/>
    </location>
</feature>
<feature type="compositionally biased region" description="Polar residues" evidence="1">
    <location>
        <begin position="382"/>
        <end position="408"/>
    </location>
</feature>
<feature type="compositionally biased region" description="Polar residues" evidence="1">
    <location>
        <begin position="306"/>
        <end position="319"/>
    </location>
</feature>
<feature type="compositionally biased region" description="Basic and acidic residues" evidence="1">
    <location>
        <begin position="504"/>
        <end position="524"/>
    </location>
</feature>
<feature type="region of interest" description="Disordered" evidence="1">
    <location>
        <begin position="267"/>
        <end position="330"/>
    </location>
</feature>
<dbReference type="AlphaFoldDB" id="A0A7D9DJQ4"/>
<dbReference type="PANTHER" id="PTHR23004">
    <property type="entry name" value="DOUBLECORTIN DOMAIN CONTAINING 2"/>
    <property type="match status" value="1"/>
</dbReference>
<proteinExistence type="predicted"/>
<dbReference type="Proteomes" id="UP001152795">
    <property type="component" value="Unassembled WGS sequence"/>
</dbReference>
<sequence>MNGEADRRDRSRTPSPLSRSSSRSSIGQSPARTSLLKRNQSLSAKQIRFYRNGDKYFAGLKLAVSSERYKELFALLVELSNKLDLKTGAVRFVFDAETGRQITDVSQLNTNSSYVCSSSNSFKEIEGGYGQTQSKGWSTGGTKDRRELTNWDKSTPRMDSKREFIKPKLVTVVKNGKPPQKKVTMLLNKKTALDLDQVLNHLSSKGTLGKVDRLCCLDGREIKDLRDLFDEDMIFIAFSSNERFPDEGFDVDVQSYRITPYRDLKRASGVKRTSSLRTPRPRRNTLESNGSGGGNRGRSVSPSNRTNGQTNTTPKSKLNGSKKAINGGQYTSGEELYPAAVFQRENSDSAKKRKKMKNSNDKFYSTVWLSDYESWDMKSETGDPSTCVSSRATTPYSSRPTTPFDSKGSSPISSPPSSPFVARETYKGDDVFDSANPSETNRPHDAIQKPKPVKLKRTLSLPESELSQIEANDLQQRFTTLQLEQENQELKQLTDDLQDALENLEKRVHSVSESDQHQDGKTSDGRTPPYSSDDVFANDRVLPQRAMSEPSSPSSLSSHDTFVQSPKLSKPNSLDLSGSGARKRKHTEKLNSSSVKTRKTAKHKED</sequence>
<keyword evidence="2" id="KW-0808">Transferase</keyword>
<keyword evidence="3" id="KW-1185">Reference proteome</keyword>
<dbReference type="InterPro" id="IPR036572">
    <property type="entry name" value="Doublecortin_dom_sf"/>
</dbReference>
<dbReference type="InterPro" id="IPR003533">
    <property type="entry name" value="Doublecortin_dom"/>
</dbReference>
<feature type="compositionally biased region" description="Basic residues" evidence="1">
    <location>
        <begin position="596"/>
        <end position="606"/>
    </location>
</feature>
<protein>
    <submittedName>
        <fullName evidence="2">Serine threonine- kinase DCLK1-like isoform X1</fullName>
    </submittedName>
</protein>
<feature type="compositionally biased region" description="Polar residues" evidence="1">
    <location>
        <begin position="559"/>
        <end position="576"/>
    </location>
</feature>
<keyword evidence="2" id="KW-0418">Kinase</keyword>
<name>A0A7D9DJQ4_PARCT</name>
<dbReference type="OrthoDB" id="1738954at2759"/>
<feature type="region of interest" description="Disordered" evidence="1">
    <location>
        <begin position="379"/>
        <end position="454"/>
    </location>
</feature>
<feature type="region of interest" description="Disordered" evidence="1">
    <location>
        <begin position="1"/>
        <end position="35"/>
    </location>
</feature>
<feature type="region of interest" description="Disordered" evidence="1">
    <location>
        <begin position="504"/>
        <end position="606"/>
    </location>
</feature>
<dbReference type="GO" id="GO:0035556">
    <property type="term" value="P:intracellular signal transduction"/>
    <property type="evidence" value="ECO:0007669"/>
    <property type="project" value="InterPro"/>
</dbReference>
<evidence type="ECO:0000256" key="1">
    <source>
        <dbReference type="SAM" id="MobiDB-lite"/>
    </source>
</evidence>
<dbReference type="GO" id="GO:0016301">
    <property type="term" value="F:kinase activity"/>
    <property type="evidence" value="ECO:0007669"/>
    <property type="project" value="UniProtKB-KW"/>
</dbReference>
<reference evidence="2" key="1">
    <citation type="submission" date="2020-04" db="EMBL/GenBank/DDBJ databases">
        <authorList>
            <person name="Alioto T."/>
            <person name="Alioto T."/>
            <person name="Gomez Garrido J."/>
        </authorList>
    </citation>
    <scope>NUCLEOTIDE SEQUENCE</scope>
    <source>
        <strain evidence="2">A484AB</strain>
    </source>
</reference>
<dbReference type="EMBL" id="CACRXK020001206">
    <property type="protein sequence ID" value="CAB3987634.1"/>
    <property type="molecule type" value="Genomic_DNA"/>
</dbReference>
<dbReference type="SMART" id="SM00537">
    <property type="entry name" value="DCX"/>
    <property type="match status" value="2"/>
</dbReference>